<reference evidence="2 3" key="1">
    <citation type="journal article" date="2014" name="Nat. Commun.">
        <title>Klebsormidium flaccidum genome reveals primary factors for plant terrestrial adaptation.</title>
        <authorList>
            <person name="Hori K."/>
            <person name="Maruyama F."/>
            <person name="Fujisawa T."/>
            <person name="Togashi T."/>
            <person name="Yamamoto N."/>
            <person name="Seo M."/>
            <person name="Sato S."/>
            <person name="Yamada T."/>
            <person name="Mori H."/>
            <person name="Tajima N."/>
            <person name="Moriyama T."/>
            <person name="Ikeuchi M."/>
            <person name="Watanabe M."/>
            <person name="Wada H."/>
            <person name="Kobayashi K."/>
            <person name="Saito M."/>
            <person name="Masuda T."/>
            <person name="Sasaki-Sekimoto Y."/>
            <person name="Mashiguchi K."/>
            <person name="Awai K."/>
            <person name="Shimojima M."/>
            <person name="Masuda S."/>
            <person name="Iwai M."/>
            <person name="Nobusawa T."/>
            <person name="Narise T."/>
            <person name="Kondo S."/>
            <person name="Saito H."/>
            <person name="Sato R."/>
            <person name="Murakawa M."/>
            <person name="Ihara Y."/>
            <person name="Oshima-Yamada Y."/>
            <person name="Ohtaka K."/>
            <person name="Satoh M."/>
            <person name="Sonobe K."/>
            <person name="Ishii M."/>
            <person name="Ohtani R."/>
            <person name="Kanamori-Sato M."/>
            <person name="Honoki R."/>
            <person name="Miyazaki D."/>
            <person name="Mochizuki H."/>
            <person name="Umetsu J."/>
            <person name="Higashi K."/>
            <person name="Shibata D."/>
            <person name="Kamiya Y."/>
            <person name="Sato N."/>
            <person name="Nakamura Y."/>
            <person name="Tabata S."/>
            <person name="Ida S."/>
            <person name="Kurokawa K."/>
            <person name="Ohta H."/>
        </authorList>
    </citation>
    <scope>NUCLEOTIDE SEQUENCE [LARGE SCALE GENOMIC DNA]</scope>
    <source>
        <strain evidence="2 3">NIES-2285</strain>
    </source>
</reference>
<evidence type="ECO:0000256" key="1">
    <source>
        <dbReference type="SAM" id="MobiDB-lite"/>
    </source>
</evidence>
<dbReference type="EMBL" id="DF236971">
    <property type="protein sequence ID" value="GAQ79006.1"/>
    <property type="molecule type" value="Genomic_DNA"/>
</dbReference>
<protein>
    <submittedName>
        <fullName evidence="2">Uncharacterized protein</fullName>
    </submittedName>
</protein>
<feature type="region of interest" description="Disordered" evidence="1">
    <location>
        <begin position="83"/>
        <end position="132"/>
    </location>
</feature>
<evidence type="ECO:0000313" key="3">
    <source>
        <dbReference type="Proteomes" id="UP000054558"/>
    </source>
</evidence>
<gene>
    <name evidence="2" type="ORF">KFL_000220370</name>
</gene>
<feature type="compositionally biased region" description="Basic and acidic residues" evidence="1">
    <location>
        <begin position="94"/>
        <end position="131"/>
    </location>
</feature>
<evidence type="ECO:0000313" key="2">
    <source>
        <dbReference type="EMBL" id="GAQ79006.1"/>
    </source>
</evidence>
<dbReference type="AlphaFoldDB" id="A0A1Y1HQY7"/>
<keyword evidence="3" id="KW-1185">Reference proteome</keyword>
<dbReference type="OrthoDB" id="567881at2759"/>
<proteinExistence type="predicted"/>
<organism evidence="2 3">
    <name type="scientific">Klebsormidium nitens</name>
    <name type="common">Green alga</name>
    <name type="synonym">Ulothrix nitens</name>
    <dbReference type="NCBI Taxonomy" id="105231"/>
    <lineage>
        <taxon>Eukaryota</taxon>
        <taxon>Viridiplantae</taxon>
        <taxon>Streptophyta</taxon>
        <taxon>Klebsormidiophyceae</taxon>
        <taxon>Klebsormidiales</taxon>
        <taxon>Klebsormidiaceae</taxon>
        <taxon>Klebsormidium</taxon>
    </lineage>
</organism>
<dbReference type="Proteomes" id="UP000054558">
    <property type="component" value="Unassembled WGS sequence"/>
</dbReference>
<sequence length="323" mass="36359">MVVQALAVGRPLGAAPGAIRSFVRALHARPLPVPSARRLPSVRPASRVYASSHLRPTKPFLKRLHFRESAPLNTQIMRRFALRAGSNKGGNTPVDEKRAPDGSPPKEEADRRLQQEGEGWWKTEPEKKGETDAMVTWPSEKITEVWKVFFKPNMGYTDTFGFSVPMRKTDDNRSPEERAAARARAAEAAVNIDDAERRRRMLLGLILLQYHRDLPEQPYSPLGRERSYRHDHGSKPREPVGAFVYSAHLLPGRRRVRVRSDGSLIHSLCQCLGCGRHWHAKGGRPGGRYAHSEESGWFRLVWGGGFAVRYWGVLLLPALIEVS</sequence>
<name>A0A1Y1HQY7_KLENI</name>
<accession>A0A1Y1HQY7</accession>